<comment type="caution">
    <text evidence="1">The sequence shown here is derived from an EMBL/GenBank/DDBJ whole genome shotgun (WGS) entry which is preliminary data.</text>
</comment>
<evidence type="ECO:0000313" key="1">
    <source>
        <dbReference type="EMBL" id="KAH7959265.1"/>
    </source>
</evidence>
<dbReference type="EMBL" id="CM023472">
    <property type="protein sequence ID" value="KAH7959265.1"/>
    <property type="molecule type" value="Genomic_DNA"/>
</dbReference>
<keyword evidence="2" id="KW-1185">Reference proteome</keyword>
<name>A0ACB8D419_DERSI</name>
<gene>
    <name evidence="1" type="ORF">HPB49_009772</name>
</gene>
<accession>A0ACB8D419</accession>
<sequence>MARCWSWDRWNYCSRVPQHGPDSVHSWLVAGACAFSSFFAMAGRRSAGFLFVAILETFQVNRTEGSWPIMVMGAVVYLAAIGTGMVFIVAPTIISEHFVKNKGLAMGLNFAGVTAGLFVFPKLLEYFTATYGLRGALLIFGAVTMNGLAFSLFPRTPAWRKASAHKNQLAAQFPSKATGAKATNKLSDALTVFKSPVFYLIIYSFNAYAFGYECYISLFVDFASDRGVAVSTAVTVMSAGAISEIFGRFTLPAAADRGLLHIKTAVVFTLAAEAVAFLILPSLRSQELIFAMAVAIAFLIGTGMVIFPVTLASYFGHEKMSPGHHALRRGCLGEAVMDRPAPVQHPTKAQCFLFNVTVSTPVDAIIDSVEEVVGAGGLQYLQHHGGNKFLAAVRSAAQAAKMAAKGSLLLANKIVPLERMGTPVVYVTVYRLPPCVSDHVLTAALAPYGKCRGISDVVFKDRTDISNGSRLVKLEMVIPPPNFITVTGFPVMLEYKGMKRVCSKCGEEGHFGASCTSSRCARCAIFGHPTATCNAPCRRCNGEHATVDCVQPRSYAAAVAPATPAQPALEDNAPEGTAQMQTTDQPGEEESAPEVPTPASAGAKDAASSPSTDAESNETLPAIMSSSATEDDEKPALDAPLTRSQRERLLTCATTPNAGEDADGRHLGISEVSAGPSRITPVVKTTTALASSTSAAVKERRTRSQTASEDAKRILSSESSTSSETTSTPSKKCKKMPRDTTTMDVVSDSETY</sequence>
<proteinExistence type="predicted"/>
<protein>
    <submittedName>
        <fullName evidence="1">Uncharacterized protein</fullName>
    </submittedName>
</protein>
<evidence type="ECO:0000313" key="2">
    <source>
        <dbReference type="Proteomes" id="UP000821865"/>
    </source>
</evidence>
<organism evidence="1 2">
    <name type="scientific">Dermacentor silvarum</name>
    <name type="common">Tick</name>
    <dbReference type="NCBI Taxonomy" id="543639"/>
    <lineage>
        <taxon>Eukaryota</taxon>
        <taxon>Metazoa</taxon>
        <taxon>Ecdysozoa</taxon>
        <taxon>Arthropoda</taxon>
        <taxon>Chelicerata</taxon>
        <taxon>Arachnida</taxon>
        <taxon>Acari</taxon>
        <taxon>Parasitiformes</taxon>
        <taxon>Ixodida</taxon>
        <taxon>Ixodoidea</taxon>
        <taxon>Ixodidae</taxon>
        <taxon>Rhipicephalinae</taxon>
        <taxon>Dermacentor</taxon>
    </lineage>
</organism>
<reference evidence="1" key="1">
    <citation type="submission" date="2020-05" db="EMBL/GenBank/DDBJ databases">
        <title>Large-scale comparative analyses of tick genomes elucidate their genetic diversity and vector capacities.</title>
        <authorList>
            <person name="Jia N."/>
            <person name="Wang J."/>
            <person name="Shi W."/>
            <person name="Du L."/>
            <person name="Sun Y."/>
            <person name="Zhan W."/>
            <person name="Jiang J."/>
            <person name="Wang Q."/>
            <person name="Zhang B."/>
            <person name="Ji P."/>
            <person name="Sakyi L.B."/>
            <person name="Cui X."/>
            <person name="Yuan T."/>
            <person name="Jiang B."/>
            <person name="Yang W."/>
            <person name="Lam T.T.-Y."/>
            <person name="Chang Q."/>
            <person name="Ding S."/>
            <person name="Wang X."/>
            <person name="Zhu J."/>
            <person name="Ruan X."/>
            <person name="Zhao L."/>
            <person name="Wei J."/>
            <person name="Que T."/>
            <person name="Du C."/>
            <person name="Cheng J."/>
            <person name="Dai P."/>
            <person name="Han X."/>
            <person name="Huang E."/>
            <person name="Gao Y."/>
            <person name="Liu J."/>
            <person name="Shao H."/>
            <person name="Ye R."/>
            <person name="Li L."/>
            <person name="Wei W."/>
            <person name="Wang X."/>
            <person name="Wang C."/>
            <person name="Yang T."/>
            <person name="Huo Q."/>
            <person name="Li W."/>
            <person name="Guo W."/>
            <person name="Chen H."/>
            <person name="Zhou L."/>
            <person name="Ni X."/>
            <person name="Tian J."/>
            <person name="Zhou Y."/>
            <person name="Sheng Y."/>
            <person name="Liu T."/>
            <person name="Pan Y."/>
            <person name="Xia L."/>
            <person name="Li J."/>
            <person name="Zhao F."/>
            <person name="Cao W."/>
        </authorList>
    </citation>
    <scope>NUCLEOTIDE SEQUENCE</scope>
    <source>
        <strain evidence="1">Dsil-2018</strain>
    </source>
</reference>
<dbReference type="Proteomes" id="UP000821865">
    <property type="component" value="Chromosome 3"/>
</dbReference>